<reference evidence="2" key="1">
    <citation type="journal article" date="2021" name="Proc. Natl. Acad. Sci. U.S.A.">
        <title>Global biogeography of chemosynthetic symbionts reveals both localized and globally distributed symbiont groups. .</title>
        <authorList>
            <person name="Osvatic J.T."/>
            <person name="Wilkins L.G.E."/>
            <person name="Leibrecht L."/>
            <person name="Leray M."/>
            <person name="Zauner S."/>
            <person name="Polzin J."/>
            <person name="Camacho Y."/>
            <person name="Gros O."/>
            <person name="van Gils J.A."/>
            <person name="Eisen J.A."/>
            <person name="Petersen J.M."/>
            <person name="Yuen B."/>
        </authorList>
    </citation>
    <scope>NUCLEOTIDE SEQUENCE</scope>
    <source>
        <strain evidence="2">MAGclacostrist055</strain>
    </source>
</reference>
<dbReference type="InterPro" id="IPR043519">
    <property type="entry name" value="NT_sf"/>
</dbReference>
<dbReference type="InterPro" id="IPR036388">
    <property type="entry name" value="WH-like_DNA-bd_sf"/>
</dbReference>
<dbReference type="Gene3D" id="3.30.460.10">
    <property type="entry name" value="Beta Polymerase, domain 2"/>
    <property type="match status" value="1"/>
</dbReference>
<dbReference type="EMBL" id="JAEPCR010000120">
    <property type="protein sequence ID" value="MCG7980320.1"/>
    <property type="molecule type" value="Genomic_DNA"/>
</dbReference>
<feature type="domain" description="Polymerase beta nucleotidyltransferase" evidence="1">
    <location>
        <begin position="103"/>
        <end position="153"/>
    </location>
</feature>
<dbReference type="Proteomes" id="UP000886674">
    <property type="component" value="Unassembled WGS sequence"/>
</dbReference>
<dbReference type="CDD" id="cd05403">
    <property type="entry name" value="NT_KNTase_like"/>
    <property type="match status" value="1"/>
</dbReference>
<dbReference type="InterPro" id="IPR041633">
    <property type="entry name" value="Polbeta"/>
</dbReference>
<dbReference type="Pfam" id="PF18765">
    <property type="entry name" value="Polbeta"/>
    <property type="match status" value="1"/>
</dbReference>
<name>A0A9E4TUH2_9GAMM</name>
<evidence type="ECO:0000259" key="1">
    <source>
        <dbReference type="Pfam" id="PF18765"/>
    </source>
</evidence>
<dbReference type="AlphaFoldDB" id="A0A9E4TUH2"/>
<sequence length="199" mass="22497">MSRLTNALFSKTQQQLLGLLYTQPKRSFYTKEIIRLTGMGVATIKRELDRMLEVGILNMTPIGNQHHYQANPDCPIYHELLSIVNKTIGITDILNQALSSIADNISWAFVFGSVASNQEISSSDIDLMVIGDIGFVETVNALHPIQDKIGREINPKLYRKDEWLELVERKDAFIKDVLSKPRMDVIGDGLDQKQSKRPI</sequence>
<protein>
    <submittedName>
        <fullName evidence="2">Nucleotidyltransferase domain-containing protein</fullName>
    </submittedName>
</protein>
<evidence type="ECO:0000313" key="3">
    <source>
        <dbReference type="Proteomes" id="UP000886674"/>
    </source>
</evidence>
<dbReference type="SUPFAM" id="SSF46785">
    <property type="entry name" value="Winged helix' DNA-binding domain"/>
    <property type="match status" value="1"/>
</dbReference>
<evidence type="ECO:0000313" key="2">
    <source>
        <dbReference type="EMBL" id="MCG7980320.1"/>
    </source>
</evidence>
<comment type="caution">
    <text evidence="2">The sequence shown here is derived from an EMBL/GenBank/DDBJ whole genome shotgun (WGS) entry which is preliminary data.</text>
</comment>
<proteinExistence type="predicted"/>
<dbReference type="SUPFAM" id="SSF81301">
    <property type="entry name" value="Nucleotidyltransferase"/>
    <property type="match status" value="1"/>
</dbReference>
<dbReference type="InterPro" id="IPR036390">
    <property type="entry name" value="WH_DNA-bd_sf"/>
</dbReference>
<accession>A0A9E4TUH2</accession>
<gene>
    <name evidence="2" type="ORF">JAY77_19505</name>
</gene>
<organism evidence="2 3">
    <name type="scientific">Candidatus Thiodiazotropha taylori</name>
    <dbReference type="NCBI Taxonomy" id="2792791"/>
    <lineage>
        <taxon>Bacteria</taxon>
        <taxon>Pseudomonadati</taxon>
        <taxon>Pseudomonadota</taxon>
        <taxon>Gammaproteobacteria</taxon>
        <taxon>Chromatiales</taxon>
        <taxon>Sedimenticolaceae</taxon>
        <taxon>Candidatus Thiodiazotropha</taxon>
    </lineage>
</organism>
<dbReference type="Gene3D" id="1.10.10.10">
    <property type="entry name" value="Winged helix-like DNA-binding domain superfamily/Winged helix DNA-binding domain"/>
    <property type="match status" value="1"/>
</dbReference>